<dbReference type="InterPro" id="IPR035500">
    <property type="entry name" value="NHR-like_dom_sf"/>
</dbReference>
<dbReference type="Pfam" id="PF00104">
    <property type="entry name" value="Hormone_recep"/>
    <property type="match status" value="1"/>
</dbReference>
<dbReference type="GO" id="GO:0000978">
    <property type="term" value="F:RNA polymerase II cis-regulatory region sequence-specific DNA binding"/>
    <property type="evidence" value="ECO:0007669"/>
    <property type="project" value="TreeGrafter"/>
</dbReference>
<accession>A0A7T8QUI4</accession>
<feature type="domain" description="NR LBD" evidence="10">
    <location>
        <begin position="1"/>
        <end position="121"/>
    </location>
</feature>
<dbReference type="PANTHER" id="PTHR24082">
    <property type="entry name" value="NUCLEAR HORMONE RECEPTOR"/>
    <property type="match status" value="1"/>
</dbReference>
<dbReference type="Gene3D" id="1.10.565.10">
    <property type="entry name" value="Retinoid X Receptor"/>
    <property type="match status" value="1"/>
</dbReference>
<dbReference type="InterPro" id="IPR001723">
    <property type="entry name" value="Nuclear_hrmn_rcpt"/>
</dbReference>
<comment type="similarity">
    <text evidence="1">Belongs to the nuclear hormone receptor family. NR1 subfamily.</text>
</comment>
<dbReference type="EMBL" id="CP045894">
    <property type="protein sequence ID" value="QQP55580.1"/>
    <property type="molecule type" value="Genomic_DNA"/>
</dbReference>
<sequence length="175" mass="19110">MPAGNAKFLMDSVFELAQRLNQFHLSDAEIGIFCAVVIITPDRPGLRNPELVQKMQNKLKSVLSNILLPQHSDSPGIFSELLSMVHDLRTLNTLHTEKFLQTCKISSELDGPSKHYLCSSNSPPPPPKTTGGAPSEASLAQSLDAPQKSLDSQPQSPKQRTTQRPGQEEAGLLRS</sequence>
<evidence type="ECO:0000259" key="10">
    <source>
        <dbReference type="PROSITE" id="PS51843"/>
    </source>
</evidence>
<dbReference type="InterPro" id="IPR000536">
    <property type="entry name" value="Nucl_hrmn_rcpt_lig-bd"/>
</dbReference>
<evidence type="ECO:0000256" key="6">
    <source>
        <dbReference type="ARBA" id="ARBA00023125"/>
    </source>
</evidence>
<evidence type="ECO:0000256" key="4">
    <source>
        <dbReference type="ARBA" id="ARBA00022833"/>
    </source>
</evidence>
<evidence type="ECO:0000256" key="8">
    <source>
        <dbReference type="ARBA" id="ARBA00023170"/>
    </source>
</evidence>
<proteinExistence type="inferred from homology"/>
<keyword evidence="7" id="KW-0804">Transcription</keyword>
<keyword evidence="6" id="KW-0238">DNA-binding</keyword>
<reference evidence="12" key="1">
    <citation type="submission" date="2021-01" db="EMBL/GenBank/DDBJ databases">
        <title>Caligus Genome Assembly.</title>
        <authorList>
            <person name="Gallardo-Escarate C."/>
        </authorList>
    </citation>
    <scope>NUCLEOTIDE SEQUENCE [LARGE SCALE GENOMIC DNA]</scope>
</reference>
<dbReference type="Proteomes" id="UP000595437">
    <property type="component" value="Chromosome 5"/>
</dbReference>
<evidence type="ECO:0000256" key="5">
    <source>
        <dbReference type="ARBA" id="ARBA00023015"/>
    </source>
</evidence>
<keyword evidence="2" id="KW-0479">Metal-binding</keyword>
<dbReference type="GO" id="GO:0004879">
    <property type="term" value="F:nuclear receptor activity"/>
    <property type="evidence" value="ECO:0007669"/>
    <property type="project" value="TreeGrafter"/>
</dbReference>
<dbReference type="GO" id="GO:0009755">
    <property type="term" value="P:hormone-mediated signaling pathway"/>
    <property type="evidence" value="ECO:0007669"/>
    <property type="project" value="TreeGrafter"/>
</dbReference>
<dbReference type="PANTHER" id="PTHR24082:SF473">
    <property type="entry name" value="ECDYSONE-INDUCED PROTEIN 75B, ISOFORM B"/>
    <property type="match status" value="1"/>
</dbReference>
<evidence type="ECO:0000256" key="2">
    <source>
        <dbReference type="ARBA" id="ARBA00022723"/>
    </source>
</evidence>
<keyword evidence="4" id="KW-0862">Zinc</keyword>
<dbReference type="PRINTS" id="PR00398">
    <property type="entry name" value="STRDHORMONER"/>
</dbReference>
<gene>
    <name evidence="11" type="ORF">FKW44_008818</name>
</gene>
<name>A0A7T8QUI4_CALRO</name>
<dbReference type="OrthoDB" id="6081310at2759"/>
<keyword evidence="5" id="KW-0805">Transcription regulation</keyword>
<feature type="region of interest" description="Disordered" evidence="9">
    <location>
        <begin position="115"/>
        <end position="175"/>
    </location>
</feature>
<dbReference type="AlphaFoldDB" id="A0A7T8QUI4"/>
<evidence type="ECO:0000256" key="3">
    <source>
        <dbReference type="ARBA" id="ARBA00022771"/>
    </source>
</evidence>
<dbReference type="SUPFAM" id="SSF48508">
    <property type="entry name" value="Nuclear receptor ligand-binding domain"/>
    <property type="match status" value="1"/>
</dbReference>
<dbReference type="PROSITE" id="PS51843">
    <property type="entry name" value="NR_LBD"/>
    <property type="match status" value="1"/>
</dbReference>
<keyword evidence="12" id="KW-1185">Reference proteome</keyword>
<evidence type="ECO:0000256" key="9">
    <source>
        <dbReference type="SAM" id="MobiDB-lite"/>
    </source>
</evidence>
<dbReference type="GO" id="GO:0045944">
    <property type="term" value="P:positive regulation of transcription by RNA polymerase II"/>
    <property type="evidence" value="ECO:0007669"/>
    <property type="project" value="TreeGrafter"/>
</dbReference>
<feature type="compositionally biased region" description="Polar residues" evidence="9">
    <location>
        <begin position="149"/>
        <end position="165"/>
    </location>
</feature>
<dbReference type="GO" id="GO:0008270">
    <property type="term" value="F:zinc ion binding"/>
    <property type="evidence" value="ECO:0007669"/>
    <property type="project" value="UniProtKB-KW"/>
</dbReference>
<organism evidence="11 12">
    <name type="scientific">Caligus rogercresseyi</name>
    <name type="common">Sea louse</name>
    <dbReference type="NCBI Taxonomy" id="217165"/>
    <lineage>
        <taxon>Eukaryota</taxon>
        <taxon>Metazoa</taxon>
        <taxon>Ecdysozoa</taxon>
        <taxon>Arthropoda</taxon>
        <taxon>Crustacea</taxon>
        <taxon>Multicrustacea</taxon>
        <taxon>Hexanauplia</taxon>
        <taxon>Copepoda</taxon>
        <taxon>Siphonostomatoida</taxon>
        <taxon>Caligidae</taxon>
        <taxon>Caligus</taxon>
    </lineage>
</organism>
<protein>
    <submittedName>
        <fullName evidence="11">Ecdysone-induced protein E75a</fullName>
    </submittedName>
</protein>
<evidence type="ECO:0000256" key="7">
    <source>
        <dbReference type="ARBA" id="ARBA00023163"/>
    </source>
</evidence>
<keyword evidence="3" id="KW-0863">Zinc-finger</keyword>
<dbReference type="GO" id="GO:0000122">
    <property type="term" value="P:negative regulation of transcription by RNA polymerase II"/>
    <property type="evidence" value="ECO:0007669"/>
    <property type="project" value="TreeGrafter"/>
</dbReference>
<evidence type="ECO:0000313" key="11">
    <source>
        <dbReference type="EMBL" id="QQP55580.1"/>
    </source>
</evidence>
<dbReference type="GO" id="GO:0030154">
    <property type="term" value="P:cell differentiation"/>
    <property type="evidence" value="ECO:0007669"/>
    <property type="project" value="TreeGrafter"/>
</dbReference>
<keyword evidence="8" id="KW-0675">Receptor</keyword>
<evidence type="ECO:0000256" key="1">
    <source>
        <dbReference type="ARBA" id="ARBA00008092"/>
    </source>
</evidence>
<evidence type="ECO:0000313" key="12">
    <source>
        <dbReference type="Proteomes" id="UP000595437"/>
    </source>
</evidence>
<feature type="non-terminal residue" evidence="11">
    <location>
        <position position="1"/>
    </location>
</feature>
<dbReference type="InterPro" id="IPR050234">
    <property type="entry name" value="Nuclear_hormone_rcpt_NR1"/>
</dbReference>